<evidence type="ECO:0000259" key="9">
    <source>
        <dbReference type="Pfam" id="PF04909"/>
    </source>
</evidence>
<reference evidence="10 11" key="1">
    <citation type="submission" date="2019-04" db="EMBL/GenBank/DDBJ databases">
        <title>Friends and foes A comparative genomics studyof 23 Aspergillus species from section Flavi.</title>
        <authorList>
            <consortium name="DOE Joint Genome Institute"/>
            <person name="Kjaerbolling I."/>
            <person name="Vesth T."/>
            <person name="Frisvad J.C."/>
            <person name="Nybo J.L."/>
            <person name="Theobald S."/>
            <person name="Kildgaard S."/>
            <person name="Isbrandt T."/>
            <person name="Kuo A."/>
            <person name="Sato A."/>
            <person name="Lyhne E.K."/>
            <person name="Kogle M.E."/>
            <person name="Wiebenga A."/>
            <person name="Kun R.S."/>
            <person name="Lubbers R.J."/>
            <person name="Makela M.R."/>
            <person name="Barry K."/>
            <person name="Chovatia M."/>
            <person name="Clum A."/>
            <person name="Daum C."/>
            <person name="Haridas S."/>
            <person name="He G."/>
            <person name="LaButti K."/>
            <person name="Lipzen A."/>
            <person name="Mondo S."/>
            <person name="Riley R."/>
            <person name="Salamov A."/>
            <person name="Simmons B.A."/>
            <person name="Magnuson J.K."/>
            <person name="Henrissat B."/>
            <person name="Mortensen U.H."/>
            <person name="Larsen T.O."/>
            <person name="Devries R.P."/>
            <person name="Grigoriev I.V."/>
            <person name="Machida M."/>
            <person name="Baker S.E."/>
            <person name="Andersen M.R."/>
        </authorList>
    </citation>
    <scope>NUCLEOTIDE SEQUENCE [LARGE SCALE GENOMIC DNA]</scope>
    <source>
        <strain evidence="10 11">IBT 29228</strain>
    </source>
</reference>
<protein>
    <recommendedName>
        <fullName evidence="7">6-methylsalicylate decarboxylase</fullName>
        <ecNumber evidence="7">4.1.1.52</ecNumber>
    </recommendedName>
</protein>
<name>A0A5N7BQ47_9EURO</name>
<dbReference type="Proteomes" id="UP000326198">
    <property type="component" value="Unassembled WGS sequence"/>
</dbReference>
<dbReference type="OrthoDB" id="2832284at2759"/>
<dbReference type="GO" id="GO:0005829">
    <property type="term" value="C:cytosol"/>
    <property type="evidence" value="ECO:0007669"/>
    <property type="project" value="TreeGrafter"/>
</dbReference>
<dbReference type="PANTHER" id="PTHR21240:SF29">
    <property type="entry name" value="AMIDOHYDROLASE-RELATED DOMAIN-CONTAINING PROTEIN"/>
    <property type="match status" value="1"/>
</dbReference>
<dbReference type="InterPro" id="IPR006680">
    <property type="entry name" value="Amidohydro-rel"/>
</dbReference>
<keyword evidence="2" id="KW-0479">Metal-binding</keyword>
<dbReference type="InterPro" id="IPR032465">
    <property type="entry name" value="ACMSD"/>
</dbReference>
<evidence type="ECO:0000256" key="3">
    <source>
        <dbReference type="ARBA" id="ARBA00022793"/>
    </source>
</evidence>
<dbReference type="EC" id="4.1.1.52" evidence="7"/>
<dbReference type="GO" id="GO:0047596">
    <property type="term" value="F:6-methylsalicylate decarboxylase activity"/>
    <property type="evidence" value="ECO:0007669"/>
    <property type="project" value="UniProtKB-EC"/>
</dbReference>
<sequence>MTRLPGKVDVHHHFVPDFYANVIKSHGDPSGSHIPAWDPAMTQTFMKDSSITTAILSITAPGVAILAGEGGRELARKANEYAASLRDNSPDRYGFFAALPTLLDVEGCLDEIRYGLDILQADGVTLFSRYGRGNSYLGNIIFAPIWQELNKRHAVVVIHPTHAADTNLVRSSLPQPMIDYPHETTRTAMDLVLSGTKRRHPNCKVILSHGGGTMPYLATRVANLAKGTPMGETSLSPAEIIQDCKSFYFDLALCGSHHTMKLLLDFASHDRILYGSDFPYAGEAGVRAFAEELDSFPMDETLRQKIYFRNARALFPRFSSA</sequence>
<comment type="catalytic activity">
    <reaction evidence="6">
        <text>6-methylsalicylate + H(+) = 3-methylphenol + CO2</text>
        <dbReference type="Rhea" id="RHEA:23112"/>
        <dbReference type="ChEBI" id="CHEBI:15378"/>
        <dbReference type="ChEBI" id="CHEBI:16526"/>
        <dbReference type="ChEBI" id="CHEBI:17231"/>
        <dbReference type="ChEBI" id="CHEBI:36658"/>
        <dbReference type="EC" id="4.1.1.52"/>
    </reaction>
    <physiologicalReaction direction="left-to-right" evidence="6">
        <dbReference type="Rhea" id="RHEA:23113"/>
    </physiologicalReaction>
</comment>
<dbReference type="AlphaFoldDB" id="A0A5N7BQ47"/>
<dbReference type="EMBL" id="ML736153">
    <property type="protein sequence ID" value="KAE8383728.1"/>
    <property type="molecule type" value="Genomic_DNA"/>
</dbReference>
<dbReference type="Gene3D" id="3.20.20.140">
    <property type="entry name" value="Metal-dependent hydrolases"/>
    <property type="match status" value="1"/>
</dbReference>
<evidence type="ECO:0000256" key="8">
    <source>
        <dbReference type="RuleBase" id="RU366045"/>
    </source>
</evidence>
<gene>
    <name evidence="10" type="ORF">BDV26DRAFT_276992</name>
</gene>
<evidence type="ECO:0000256" key="4">
    <source>
        <dbReference type="ARBA" id="ARBA00022833"/>
    </source>
</evidence>
<dbReference type="Pfam" id="PF04909">
    <property type="entry name" value="Amidohydro_2"/>
    <property type="match status" value="1"/>
</dbReference>
<evidence type="ECO:0000256" key="1">
    <source>
        <dbReference type="ARBA" id="ARBA00005871"/>
    </source>
</evidence>
<dbReference type="PANTHER" id="PTHR21240">
    <property type="entry name" value="2-AMINO-3-CARBOXYLMUCONATE-6-SEMIALDEHYDE DECARBOXYLASE"/>
    <property type="match status" value="1"/>
</dbReference>
<proteinExistence type="inferred from homology"/>
<dbReference type="SUPFAM" id="SSF51556">
    <property type="entry name" value="Metallo-dependent hydrolases"/>
    <property type="match status" value="1"/>
</dbReference>
<keyword evidence="4" id="KW-0862">Zinc</keyword>
<evidence type="ECO:0000256" key="6">
    <source>
        <dbReference type="ARBA" id="ARBA00036832"/>
    </source>
</evidence>
<organism evidence="10 11">
    <name type="scientific">Aspergillus bertholletiae</name>
    <dbReference type="NCBI Taxonomy" id="1226010"/>
    <lineage>
        <taxon>Eukaryota</taxon>
        <taxon>Fungi</taxon>
        <taxon>Dikarya</taxon>
        <taxon>Ascomycota</taxon>
        <taxon>Pezizomycotina</taxon>
        <taxon>Eurotiomycetes</taxon>
        <taxon>Eurotiomycetidae</taxon>
        <taxon>Eurotiales</taxon>
        <taxon>Aspergillaceae</taxon>
        <taxon>Aspergillus</taxon>
        <taxon>Aspergillus subgen. Circumdati</taxon>
    </lineage>
</organism>
<evidence type="ECO:0000313" key="10">
    <source>
        <dbReference type="EMBL" id="KAE8383728.1"/>
    </source>
</evidence>
<evidence type="ECO:0000256" key="7">
    <source>
        <dbReference type="ARBA" id="ARBA00038889"/>
    </source>
</evidence>
<comment type="similarity">
    <text evidence="1">Belongs to the metallo-dependent hydrolases superfamily. ACMSD family.</text>
</comment>
<dbReference type="InterPro" id="IPR032466">
    <property type="entry name" value="Metal_Hydrolase"/>
</dbReference>
<evidence type="ECO:0000256" key="5">
    <source>
        <dbReference type="ARBA" id="ARBA00023239"/>
    </source>
</evidence>
<dbReference type="GO" id="GO:0016787">
    <property type="term" value="F:hydrolase activity"/>
    <property type="evidence" value="ECO:0007669"/>
    <property type="project" value="UniProtKB-KW"/>
</dbReference>
<evidence type="ECO:0000313" key="11">
    <source>
        <dbReference type="Proteomes" id="UP000326198"/>
    </source>
</evidence>
<keyword evidence="10" id="KW-0378">Hydrolase</keyword>
<feature type="domain" description="Amidohydrolase-related" evidence="9">
    <location>
        <begin position="8"/>
        <end position="316"/>
    </location>
</feature>
<keyword evidence="5 8" id="KW-0456">Lyase</keyword>
<dbReference type="GO" id="GO:0046872">
    <property type="term" value="F:metal ion binding"/>
    <property type="evidence" value="ECO:0007669"/>
    <property type="project" value="UniProtKB-KW"/>
</dbReference>
<keyword evidence="11" id="KW-1185">Reference proteome</keyword>
<dbReference type="GO" id="GO:0019748">
    <property type="term" value="P:secondary metabolic process"/>
    <property type="evidence" value="ECO:0007669"/>
    <property type="project" value="TreeGrafter"/>
</dbReference>
<evidence type="ECO:0000256" key="2">
    <source>
        <dbReference type="ARBA" id="ARBA00022723"/>
    </source>
</evidence>
<accession>A0A5N7BQ47</accession>
<keyword evidence="3 8" id="KW-0210">Decarboxylase</keyword>